<name>A0A6A6UEC2_9PEZI</name>
<gene>
    <name evidence="2" type="ORF">BT63DRAFT_425156</name>
</gene>
<keyword evidence="3" id="KW-1185">Reference proteome</keyword>
<dbReference type="Proteomes" id="UP000799302">
    <property type="component" value="Unassembled WGS sequence"/>
</dbReference>
<feature type="compositionally biased region" description="Polar residues" evidence="1">
    <location>
        <begin position="176"/>
        <end position="191"/>
    </location>
</feature>
<feature type="compositionally biased region" description="Pro residues" evidence="1">
    <location>
        <begin position="1"/>
        <end position="16"/>
    </location>
</feature>
<sequence>MPPPDQTSTPPAPSAPSPVQQSGRPTLPRVPSPAIFESHLTDLSRRLRHDRDYTNAIRDIEANTRQRLRSVETIHQRLSRASLYPGAMDPSRQRRQQMNATSATNSDESFDPTLTRSQNDQLRSEHRRRFRSWAESHSNLDENLRTLATPSNPPRRRRRLSFSSLRPAHAERDSGSSRASSNMIRRSAQNSRRMHRPADFLAYSHQETVTDTDSDAASYGSSIPPPAREAKRRKLTHSDSIDGCKPVKYGWNGQVDPGQLRLELVSCDGGEFERNPSEHPPDNILRDDNDVYCTKSSKCNLLLRHQAGTSFFVDTVVIKGPERGFTSPVQHGLVFVGMDADEMLKSSKAYRMIYPRPHAIHRPIREPSDVYDDEVMYMTSDTRAMPSLALLEDIRSPPPQGSGSDGVPPATWAGFREMFECDYPPPPDWEPSHAPELTTAPTPPHAVEEEFPSEVEFNDPDSREARQATVYRYENHSVTASGPARPAPPLRSGEFDTTMTFRRDRLSYDVDEVYEVSVIKPASGRLERILPQGAKESDIMKPNAKFYIRRSQNKITIKFSPPVAGRHILLKLFNPNRESGNIDIQFVAAYGYSGPRFTPAVDFR</sequence>
<dbReference type="OrthoDB" id="2351940at2759"/>
<reference evidence="2" key="1">
    <citation type="journal article" date="2020" name="Stud. Mycol.">
        <title>101 Dothideomycetes genomes: a test case for predicting lifestyles and emergence of pathogens.</title>
        <authorList>
            <person name="Haridas S."/>
            <person name="Albert R."/>
            <person name="Binder M."/>
            <person name="Bloem J."/>
            <person name="Labutti K."/>
            <person name="Salamov A."/>
            <person name="Andreopoulos B."/>
            <person name="Baker S."/>
            <person name="Barry K."/>
            <person name="Bills G."/>
            <person name="Bluhm B."/>
            <person name="Cannon C."/>
            <person name="Castanera R."/>
            <person name="Culley D."/>
            <person name="Daum C."/>
            <person name="Ezra D."/>
            <person name="Gonzalez J."/>
            <person name="Henrissat B."/>
            <person name="Kuo A."/>
            <person name="Liang C."/>
            <person name="Lipzen A."/>
            <person name="Lutzoni F."/>
            <person name="Magnuson J."/>
            <person name="Mondo S."/>
            <person name="Nolan M."/>
            <person name="Ohm R."/>
            <person name="Pangilinan J."/>
            <person name="Park H.-J."/>
            <person name="Ramirez L."/>
            <person name="Alfaro M."/>
            <person name="Sun H."/>
            <person name="Tritt A."/>
            <person name="Yoshinaga Y."/>
            <person name="Zwiers L.-H."/>
            <person name="Turgeon B."/>
            <person name="Goodwin S."/>
            <person name="Spatafora J."/>
            <person name="Crous P."/>
            <person name="Grigoriev I."/>
        </authorList>
    </citation>
    <scope>NUCLEOTIDE SEQUENCE</scope>
    <source>
        <strain evidence="2">CBS 115976</strain>
    </source>
</reference>
<accession>A0A6A6UEC2</accession>
<evidence type="ECO:0000313" key="3">
    <source>
        <dbReference type="Proteomes" id="UP000799302"/>
    </source>
</evidence>
<evidence type="ECO:0000256" key="1">
    <source>
        <dbReference type="SAM" id="MobiDB-lite"/>
    </source>
</evidence>
<dbReference type="AlphaFoldDB" id="A0A6A6UEC2"/>
<protein>
    <submittedName>
        <fullName evidence="2">Uncharacterized protein</fullName>
    </submittedName>
</protein>
<organism evidence="2 3">
    <name type="scientific">Microthyrium microscopicum</name>
    <dbReference type="NCBI Taxonomy" id="703497"/>
    <lineage>
        <taxon>Eukaryota</taxon>
        <taxon>Fungi</taxon>
        <taxon>Dikarya</taxon>
        <taxon>Ascomycota</taxon>
        <taxon>Pezizomycotina</taxon>
        <taxon>Dothideomycetes</taxon>
        <taxon>Dothideomycetes incertae sedis</taxon>
        <taxon>Microthyriales</taxon>
        <taxon>Microthyriaceae</taxon>
        <taxon>Microthyrium</taxon>
    </lineage>
</organism>
<feature type="region of interest" description="Disordered" evidence="1">
    <location>
        <begin position="428"/>
        <end position="460"/>
    </location>
</feature>
<feature type="compositionally biased region" description="Polar residues" evidence="1">
    <location>
        <begin position="96"/>
        <end position="121"/>
    </location>
</feature>
<feature type="region of interest" description="Disordered" evidence="1">
    <location>
        <begin position="209"/>
        <end position="239"/>
    </location>
</feature>
<feature type="region of interest" description="Disordered" evidence="1">
    <location>
        <begin position="1"/>
        <end position="34"/>
    </location>
</feature>
<evidence type="ECO:0000313" key="2">
    <source>
        <dbReference type="EMBL" id="KAF2669438.1"/>
    </source>
</evidence>
<proteinExistence type="predicted"/>
<feature type="compositionally biased region" description="Acidic residues" evidence="1">
    <location>
        <begin position="449"/>
        <end position="459"/>
    </location>
</feature>
<feature type="region of interest" description="Disordered" evidence="1">
    <location>
        <begin position="81"/>
        <end position="130"/>
    </location>
</feature>
<feature type="region of interest" description="Disordered" evidence="1">
    <location>
        <begin position="143"/>
        <end position="193"/>
    </location>
</feature>
<dbReference type="EMBL" id="MU004235">
    <property type="protein sequence ID" value="KAF2669438.1"/>
    <property type="molecule type" value="Genomic_DNA"/>
</dbReference>